<dbReference type="EMBL" id="JH992985">
    <property type="protein sequence ID" value="EKX48538.1"/>
    <property type="molecule type" value="Genomic_DNA"/>
</dbReference>
<evidence type="ECO:0000313" key="3">
    <source>
        <dbReference type="EMBL" id="EKX48538.1"/>
    </source>
</evidence>
<dbReference type="PROSITE" id="PS50405">
    <property type="entry name" value="GST_CTER"/>
    <property type="match status" value="1"/>
</dbReference>
<dbReference type="OMA" id="LELYLMW"/>
<evidence type="ECO:0008006" key="6">
    <source>
        <dbReference type="Google" id="ProtNLM"/>
    </source>
</evidence>
<dbReference type="PaxDb" id="55529-EKX48538"/>
<name>L1JJ34_GUITC</name>
<dbReference type="InterPro" id="IPR004046">
    <property type="entry name" value="GST_C"/>
</dbReference>
<dbReference type="SUPFAM" id="SSF52833">
    <property type="entry name" value="Thioredoxin-like"/>
    <property type="match status" value="1"/>
</dbReference>
<keyword evidence="5" id="KW-1185">Reference proteome</keyword>
<sequence>MPFWRAEVCRLALFLGDVPFEDIRLSYRELLATAGPIAPFGQFPFMEVDGRRIAYTGAMARYCADVAGLTPESKSEAAQVDMIIEACSELTNVISVSMREEDREKKMEMRSILREATLPKWFSYLELQLKANKSNGFFVGDKITVADIAVWRLLGWITSGLLDGIPTNVYKNFHALTDHQERLESDSKIREWMTNHYAASSYSPTVSDKR</sequence>
<feature type="domain" description="GST C-terminal" evidence="2">
    <location>
        <begin position="73"/>
        <end position="205"/>
    </location>
</feature>
<protein>
    <recommendedName>
        <fullName evidence="6">Glutathione S-transferase</fullName>
    </recommendedName>
</protein>
<dbReference type="OrthoDB" id="414243at2759"/>
<dbReference type="CDD" id="cd03192">
    <property type="entry name" value="GST_C_Sigma_like"/>
    <property type="match status" value="1"/>
</dbReference>
<dbReference type="CDD" id="cd03039">
    <property type="entry name" value="GST_N_Sigma_like"/>
    <property type="match status" value="1"/>
</dbReference>
<proteinExistence type="predicted"/>
<dbReference type="InterPro" id="IPR036249">
    <property type="entry name" value="Thioredoxin-like_sf"/>
</dbReference>
<dbReference type="InterPro" id="IPR004045">
    <property type="entry name" value="Glutathione_S-Trfase_N"/>
</dbReference>
<dbReference type="HOGENOM" id="CLU_039475_1_2_1"/>
<organism evidence="3">
    <name type="scientific">Guillardia theta (strain CCMP2712)</name>
    <name type="common">Cryptophyte</name>
    <dbReference type="NCBI Taxonomy" id="905079"/>
    <lineage>
        <taxon>Eukaryota</taxon>
        <taxon>Cryptophyceae</taxon>
        <taxon>Pyrenomonadales</taxon>
        <taxon>Geminigeraceae</taxon>
        <taxon>Guillardia</taxon>
    </lineage>
</organism>
<dbReference type="PANTHER" id="PTHR11571:SF150">
    <property type="entry name" value="GLUTATHIONE S-TRANSFERASE"/>
    <property type="match status" value="1"/>
</dbReference>
<evidence type="ECO:0000313" key="5">
    <source>
        <dbReference type="Proteomes" id="UP000011087"/>
    </source>
</evidence>
<dbReference type="Pfam" id="PF14497">
    <property type="entry name" value="GST_C_3"/>
    <property type="match status" value="1"/>
</dbReference>
<evidence type="ECO:0000259" key="2">
    <source>
        <dbReference type="PROSITE" id="PS50405"/>
    </source>
</evidence>
<accession>L1JJ34</accession>
<dbReference type="InterPro" id="IPR040079">
    <property type="entry name" value="Glutathione_S-Trfase"/>
</dbReference>
<feature type="domain" description="GST N-terminal" evidence="1">
    <location>
        <begin position="1"/>
        <end position="71"/>
    </location>
</feature>
<dbReference type="Gene3D" id="3.40.30.10">
    <property type="entry name" value="Glutaredoxin"/>
    <property type="match status" value="1"/>
</dbReference>
<evidence type="ECO:0000313" key="4">
    <source>
        <dbReference type="EnsemblProtists" id="EKX48538"/>
    </source>
</evidence>
<dbReference type="AlphaFoldDB" id="L1JJ34"/>
<dbReference type="Gene3D" id="1.20.1050.10">
    <property type="match status" value="1"/>
</dbReference>
<dbReference type="SUPFAM" id="SSF47616">
    <property type="entry name" value="GST C-terminal domain-like"/>
    <property type="match status" value="1"/>
</dbReference>
<dbReference type="PROSITE" id="PS50404">
    <property type="entry name" value="GST_NTER"/>
    <property type="match status" value="1"/>
</dbReference>
<gene>
    <name evidence="3" type="ORF">GUITHDRAFT_68676</name>
</gene>
<reference evidence="3 5" key="1">
    <citation type="journal article" date="2012" name="Nature">
        <title>Algal genomes reveal evolutionary mosaicism and the fate of nucleomorphs.</title>
        <authorList>
            <consortium name="DOE Joint Genome Institute"/>
            <person name="Curtis B.A."/>
            <person name="Tanifuji G."/>
            <person name="Burki F."/>
            <person name="Gruber A."/>
            <person name="Irimia M."/>
            <person name="Maruyama S."/>
            <person name="Arias M.C."/>
            <person name="Ball S.G."/>
            <person name="Gile G.H."/>
            <person name="Hirakawa Y."/>
            <person name="Hopkins J.F."/>
            <person name="Kuo A."/>
            <person name="Rensing S.A."/>
            <person name="Schmutz J."/>
            <person name="Symeonidi A."/>
            <person name="Elias M."/>
            <person name="Eveleigh R.J."/>
            <person name="Herman E.K."/>
            <person name="Klute M.J."/>
            <person name="Nakayama T."/>
            <person name="Obornik M."/>
            <person name="Reyes-Prieto A."/>
            <person name="Armbrust E.V."/>
            <person name="Aves S.J."/>
            <person name="Beiko R.G."/>
            <person name="Coutinho P."/>
            <person name="Dacks J.B."/>
            <person name="Durnford D.G."/>
            <person name="Fast N.M."/>
            <person name="Green B.R."/>
            <person name="Grisdale C.J."/>
            <person name="Hempel F."/>
            <person name="Henrissat B."/>
            <person name="Hoppner M.P."/>
            <person name="Ishida K."/>
            <person name="Kim E."/>
            <person name="Koreny L."/>
            <person name="Kroth P.G."/>
            <person name="Liu Y."/>
            <person name="Malik S.B."/>
            <person name="Maier U.G."/>
            <person name="McRose D."/>
            <person name="Mock T."/>
            <person name="Neilson J.A."/>
            <person name="Onodera N.T."/>
            <person name="Poole A.M."/>
            <person name="Pritham E.J."/>
            <person name="Richards T.A."/>
            <person name="Rocap G."/>
            <person name="Roy S.W."/>
            <person name="Sarai C."/>
            <person name="Schaack S."/>
            <person name="Shirato S."/>
            <person name="Slamovits C.H."/>
            <person name="Spencer D.F."/>
            <person name="Suzuki S."/>
            <person name="Worden A.Z."/>
            <person name="Zauner S."/>
            <person name="Barry K."/>
            <person name="Bell C."/>
            <person name="Bharti A.K."/>
            <person name="Crow J.A."/>
            <person name="Grimwood J."/>
            <person name="Kramer R."/>
            <person name="Lindquist E."/>
            <person name="Lucas S."/>
            <person name="Salamov A."/>
            <person name="McFadden G.I."/>
            <person name="Lane C.E."/>
            <person name="Keeling P.J."/>
            <person name="Gray M.W."/>
            <person name="Grigoriev I.V."/>
            <person name="Archibald J.M."/>
        </authorList>
    </citation>
    <scope>NUCLEOTIDE SEQUENCE</scope>
    <source>
        <strain evidence="3 5">CCMP2712</strain>
    </source>
</reference>
<dbReference type="RefSeq" id="XP_005835518.1">
    <property type="nucleotide sequence ID" value="XM_005835461.1"/>
</dbReference>
<dbReference type="GO" id="GO:0006749">
    <property type="term" value="P:glutathione metabolic process"/>
    <property type="evidence" value="ECO:0007669"/>
    <property type="project" value="TreeGrafter"/>
</dbReference>
<dbReference type="SFLD" id="SFLDS00019">
    <property type="entry name" value="Glutathione_Transferase_(cytos"/>
    <property type="match status" value="1"/>
</dbReference>
<dbReference type="InterPro" id="IPR050213">
    <property type="entry name" value="GST_superfamily"/>
</dbReference>
<dbReference type="Proteomes" id="UP000011087">
    <property type="component" value="Unassembled WGS sequence"/>
</dbReference>
<reference evidence="4" key="3">
    <citation type="submission" date="2016-03" db="UniProtKB">
        <authorList>
            <consortium name="EnsemblProtists"/>
        </authorList>
    </citation>
    <scope>IDENTIFICATION</scope>
</reference>
<evidence type="ECO:0000259" key="1">
    <source>
        <dbReference type="PROSITE" id="PS50404"/>
    </source>
</evidence>
<reference evidence="5" key="2">
    <citation type="submission" date="2012-11" db="EMBL/GenBank/DDBJ databases">
        <authorList>
            <person name="Kuo A."/>
            <person name="Curtis B.A."/>
            <person name="Tanifuji G."/>
            <person name="Burki F."/>
            <person name="Gruber A."/>
            <person name="Irimia M."/>
            <person name="Maruyama S."/>
            <person name="Arias M.C."/>
            <person name="Ball S.G."/>
            <person name="Gile G.H."/>
            <person name="Hirakawa Y."/>
            <person name="Hopkins J.F."/>
            <person name="Rensing S.A."/>
            <person name="Schmutz J."/>
            <person name="Symeonidi A."/>
            <person name="Elias M."/>
            <person name="Eveleigh R.J."/>
            <person name="Herman E.K."/>
            <person name="Klute M.J."/>
            <person name="Nakayama T."/>
            <person name="Obornik M."/>
            <person name="Reyes-Prieto A."/>
            <person name="Armbrust E.V."/>
            <person name="Aves S.J."/>
            <person name="Beiko R.G."/>
            <person name="Coutinho P."/>
            <person name="Dacks J.B."/>
            <person name="Durnford D.G."/>
            <person name="Fast N.M."/>
            <person name="Green B.R."/>
            <person name="Grisdale C."/>
            <person name="Hempe F."/>
            <person name="Henrissat B."/>
            <person name="Hoppner M.P."/>
            <person name="Ishida K.-I."/>
            <person name="Kim E."/>
            <person name="Koreny L."/>
            <person name="Kroth P.G."/>
            <person name="Liu Y."/>
            <person name="Malik S.-B."/>
            <person name="Maier U.G."/>
            <person name="McRose D."/>
            <person name="Mock T."/>
            <person name="Neilson J.A."/>
            <person name="Onodera N.T."/>
            <person name="Poole A.M."/>
            <person name="Pritham E.J."/>
            <person name="Richards T.A."/>
            <person name="Rocap G."/>
            <person name="Roy S.W."/>
            <person name="Sarai C."/>
            <person name="Schaack S."/>
            <person name="Shirato S."/>
            <person name="Slamovits C.H."/>
            <person name="Spencer D.F."/>
            <person name="Suzuki S."/>
            <person name="Worden A.Z."/>
            <person name="Zauner S."/>
            <person name="Barry K."/>
            <person name="Bell C."/>
            <person name="Bharti A.K."/>
            <person name="Crow J.A."/>
            <person name="Grimwood J."/>
            <person name="Kramer R."/>
            <person name="Lindquist E."/>
            <person name="Lucas S."/>
            <person name="Salamov A."/>
            <person name="McFadden G.I."/>
            <person name="Lane C.E."/>
            <person name="Keeling P.J."/>
            <person name="Gray M.W."/>
            <person name="Grigoriev I.V."/>
            <person name="Archibald J.M."/>
        </authorList>
    </citation>
    <scope>NUCLEOTIDE SEQUENCE</scope>
    <source>
        <strain evidence="5">CCMP2712</strain>
    </source>
</reference>
<dbReference type="FunFam" id="1.20.1050.10:FF:000030">
    <property type="entry name" value="Glutathione S-transferase S1"/>
    <property type="match status" value="1"/>
</dbReference>
<dbReference type="KEGG" id="gtt:GUITHDRAFT_68676"/>
<dbReference type="EnsemblProtists" id="EKX48538">
    <property type="protein sequence ID" value="EKX48538"/>
    <property type="gene ID" value="GUITHDRAFT_68676"/>
</dbReference>
<dbReference type="eggNOG" id="KOG1695">
    <property type="taxonomic scope" value="Eukaryota"/>
</dbReference>
<dbReference type="GeneID" id="17305268"/>
<dbReference type="GO" id="GO:0004364">
    <property type="term" value="F:glutathione transferase activity"/>
    <property type="evidence" value="ECO:0007669"/>
    <property type="project" value="TreeGrafter"/>
</dbReference>
<dbReference type="InterPro" id="IPR036282">
    <property type="entry name" value="Glutathione-S-Trfase_C_sf"/>
</dbReference>
<dbReference type="PANTHER" id="PTHR11571">
    <property type="entry name" value="GLUTATHIONE S-TRANSFERASE"/>
    <property type="match status" value="1"/>
</dbReference>
<dbReference type="InterPro" id="IPR010987">
    <property type="entry name" value="Glutathione-S-Trfase_C-like"/>
</dbReference>
<dbReference type="STRING" id="905079.L1JJ34"/>